<organism evidence="3 4">
    <name type="scientific">Megalurothrips usitatus</name>
    <name type="common">bean blossom thrips</name>
    <dbReference type="NCBI Taxonomy" id="439358"/>
    <lineage>
        <taxon>Eukaryota</taxon>
        <taxon>Metazoa</taxon>
        <taxon>Ecdysozoa</taxon>
        <taxon>Arthropoda</taxon>
        <taxon>Hexapoda</taxon>
        <taxon>Insecta</taxon>
        <taxon>Pterygota</taxon>
        <taxon>Neoptera</taxon>
        <taxon>Paraneoptera</taxon>
        <taxon>Thysanoptera</taxon>
        <taxon>Terebrantia</taxon>
        <taxon>Thripoidea</taxon>
        <taxon>Thripidae</taxon>
        <taxon>Megalurothrips</taxon>
    </lineage>
</organism>
<proteinExistence type="predicted"/>
<feature type="signal peptide" evidence="1">
    <location>
        <begin position="1"/>
        <end position="22"/>
    </location>
</feature>
<evidence type="ECO:0000313" key="3">
    <source>
        <dbReference type="EMBL" id="KAJ1521711.1"/>
    </source>
</evidence>
<evidence type="ECO:0000259" key="2">
    <source>
        <dbReference type="Pfam" id="PF03372"/>
    </source>
</evidence>
<dbReference type="AlphaFoldDB" id="A0AAV7X7S8"/>
<feature type="chain" id="PRO_5043462540" description="Endonuclease/exonuclease/phosphatase domain-containing protein" evidence="1">
    <location>
        <begin position="23"/>
        <end position="299"/>
    </location>
</feature>
<dbReference type="Pfam" id="PF03372">
    <property type="entry name" value="Exo_endo_phos"/>
    <property type="match status" value="1"/>
</dbReference>
<evidence type="ECO:0000256" key="1">
    <source>
        <dbReference type="SAM" id="SignalP"/>
    </source>
</evidence>
<dbReference type="Proteomes" id="UP001075354">
    <property type="component" value="Chromosome 13"/>
</dbReference>
<evidence type="ECO:0000313" key="4">
    <source>
        <dbReference type="Proteomes" id="UP001075354"/>
    </source>
</evidence>
<dbReference type="InterPro" id="IPR036691">
    <property type="entry name" value="Endo/exonu/phosph_ase_sf"/>
</dbReference>
<dbReference type="EMBL" id="JAPTSV010000013">
    <property type="protein sequence ID" value="KAJ1521711.1"/>
    <property type="molecule type" value="Genomic_DNA"/>
</dbReference>
<sequence length="299" mass="33834">MIKHIFSISIVCLFLLTYCAQGRHVNDFRFATWNSRGARWADVASFMIEGNLDVLTVQESGALPDSATADPNRIVPTHYIGVPPDNYGLFVEEFQWFTNGGTFHIFYYDRRSRAEEVNSRRDPSRAFNMAIITREQPSLLFLMPMIYPNKTQMPPSDPDYFINRPIIGVQLGDAAFFNLHAAPTNTDNEAVAVIEIIQDYMHDHFSALTWAVTGDFNRAPQTVTPPRRTFTDLLSSGEKTHPSAGHGRSAELDYGYWGGPTGRRRVPFGNIMLLSEHLRATGRHYAGCRSDHLPVIFFQ</sequence>
<protein>
    <recommendedName>
        <fullName evidence="2">Endonuclease/exonuclease/phosphatase domain-containing protein</fullName>
    </recommendedName>
</protein>
<keyword evidence="4" id="KW-1185">Reference proteome</keyword>
<dbReference type="GO" id="GO:0003824">
    <property type="term" value="F:catalytic activity"/>
    <property type="evidence" value="ECO:0007669"/>
    <property type="project" value="InterPro"/>
</dbReference>
<dbReference type="InterPro" id="IPR005135">
    <property type="entry name" value="Endo/exonuclease/phosphatase"/>
</dbReference>
<dbReference type="Gene3D" id="3.60.10.10">
    <property type="entry name" value="Endonuclease/exonuclease/phosphatase"/>
    <property type="match status" value="1"/>
</dbReference>
<dbReference type="SUPFAM" id="SSF56219">
    <property type="entry name" value="DNase I-like"/>
    <property type="match status" value="1"/>
</dbReference>
<name>A0AAV7X7S8_9NEOP</name>
<feature type="domain" description="Endonuclease/exonuclease/phosphatase" evidence="2">
    <location>
        <begin position="31"/>
        <end position="264"/>
    </location>
</feature>
<reference evidence="3" key="1">
    <citation type="submission" date="2022-12" db="EMBL/GenBank/DDBJ databases">
        <title>Chromosome-level genome assembly of the bean flower thrips Megalurothrips usitatus.</title>
        <authorList>
            <person name="Ma L."/>
            <person name="Liu Q."/>
            <person name="Li H."/>
            <person name="Cai W."/>
        </authorList>
    </citation>
    <scope>NUCLEOTIDE SEQUENCE</scope>
    <source>
        <strain evidence="3">Cailab_2022a</strain>
    </source>
</reference>
<accession>A0AAV7X7S8</accession>
<gene>
    <name evidence="3" type="ORF">ONE63_003353</name>
</gene>
<comment type="caution">
    <text evidence="3">The sequence shown here is derived from an EMBL/GenBank/DDBJ whole genome shotgun (WGS) entry which is preliminary data.</text>
</comment>
<keyword evidence="1" id="KW-0732">Signal</keyword>